<dbReference type="SUPFAM" id="SSF51905">
    <property type="entry name" value="FAD/NAD(P)-binding domain"/>
    <property type="match status" value="1"/>
</dbReference>
<dbReference type="eggNOG" id="ENOG502QQGF">
    <property type="taxonomic scope" value="Eukaryota"/>
</dbReference>
<dbReference type="InterPro" id="IPR002938">
    <property type="entry name" value="FAD-bd"/>
</dbReference>
<dbReference type="Proteomes" id="UP000030651">
    <property type="component" value="Unassembled WGS sequence"/>
</dbReference>
<dbReference type="InterPro" id="IPR050631">
    <property type="entry name" value="PheA/TfdB_FAD_monoxygenase"/>
</dbReference>
<comment type="pathway">
    <text evidence="1">Secondary metabolite biosynthesis.</text>
</comment>
<evidence type="ECO:0000256" key="3">
    <source>
        <dbReference type="ARBA" id="ARBA00022827"/>
    </source>
</evidence>
<reference evidence="8" key="1">
    <citation type="journal article" date="2015" name="BMC Genomics">
        <title>Genomic and transcriptomic analysis of the endophytic fungus Pestalotiopsis fici reveals its lifestyle and high potential for synthesis of natural products.</title>
        <authorList>
            <person name="Wang X."/>
            <person name="Zhang X."/>
            <person name="Liu L."/>
            <person name="Xiang M."/>
            <person name="Wang W."/>
            <person name="Sun X."/>
            <person name="Che Y."/>
            <person name="Guo L."/>
            <person name="Liu G."/>
            <person name="Guo L."/>
            <person name="Wang C."/>
            <person name="Yin W.B."/>
            <person name="Stadler M."/>
            <person name="Zhang X."/>
            <person name="Liu X."/>
        </authorList>
    </citation>
    <scope>NUCLEOTIDE SEQUENCE [LARGE SCALE GENOMIC DNA]</scope>
    <source>
        <strain evidence="8">W106-1 / CGMCC3.15140</strain>
    </source>
</reference>
<evidence type="ECO:0000313" key="8">
    <source>
        <dbReference type="Proteomes" id="UP000030651"/>
    </source>
</evidence>
<dbReference type="Pfam" id="PF01494">
    <property type="entry name" value="FAD_binding_3"/>
    <property type="match status" value="1"/>
</dbReference>
<organism evidence="7 8">
    <name type="scientific">Pestalotiopsis fici (strain W106-1 / CGMCC3.15140)</name>
    <dbReference type="NCBI Taxonomy" id="1229662"/>
    <lineage>
        <taxon>Eukaryota</taxon>
        <taxon>Fungi</taxon>
        <taxon>Dikarya</taxon>
        <taxon>Ascomycota</taxon>
        <taxon>Pezizomycotina</taxon>
        <taxon>Sordariomycetes</taxon>
        <taxon>Xylariomycetidae</taxon>
        <taxon>Amphisphaeriales</taxon>
        <taxon>Sporocadaceae</taxon>
        <taxon>Pestalotiopsis</taxon>
    </lineage>
</organism>
<dbReference type="GO" id="GO:0016491">
    <property type="term" value="F:oxidoreductase activity"/>
    <property type="evidence" value="ECO:0007669"/>
    <property type="project" value="UniProtKB-KW"/>
</dbReference>
<keyword evidence="3" id="KW-0274">FAD</keyword>
<feature type="domain" description="FAD-binding" evidence="6">
    <location>
        <begin position="10"/>
        <end position="342"/>
    </location>
</feature>
<keyword evidence="4" id="KW-0560">Oxidoreductase</keyword>
<dbReference type="KEGG" id="pfy:PFICI_07608"/>
<dbReference type="HOGENOM" id="CLU_009665_2_2_1"/>
<dbReference type="PANTHER" id="PTHR43476:SF4">
    <property type="entry name" value="BLR0106 PROTEIN"/>
    <property type="match status" value="1"/>
</dbReference>
<evidence type="ECO:0000256" key="4">
    <source>
        <dbReference type="ARBA" id="ARBA00023002"/>
    </source>
</evidence>
<dbReference type="GeneID" id="19272621"/>
<dbReference type="AlphaFoldDB" id="W3X236"/>
<sequence length="413" mass="46181">MSSVPGFNRIIVVGAGPSGLLLTLLLVQNGIDVTLLDQQSDLDTNPRATHYAAPAMFELNRAGVGDDLRARGFLPAGVSWRNIDGEILASLDANVLGDDPDRMTCLPLDQLGQILKEHVAKQDKAKVLFHHKVISLGQDDQEAWVVVDTPNGKHTFKADYIVGCDGANSQIRKSLFGDWEFPGKTWDQQIVATNTYYDFDKYGWNDSNFIVHPEHWFMAARITKDGLWRVTYGEKAGLSPEELIARQPEKFRQMLPGHPGPDGYKIKNFSPYKVHQRLAKSMRVGRFLLAADAAHLCNPFGGMGLTGGIVDVGNLFDCLKGIYDNKADPTILDKYSAIRREKYLDIVDPISSANLTRLFELDPARAVELDPFFQMAQKASTDEKFSRELQNHVKNLQHDFTQYYSSGEEAEIH</sequence>
<evidence type="ECO:0000256" key="5">
    <source>
        <dbReference type="ARBA" id="ARBA00023027"/>
    </source>
</evidence>
<evidence type="ECO:0000313" key="7">
    <source>
        <dbReference type="EMBL" id="ETS80079.1"/>
    </source>
</evidence>
<dbReference type="GO" id="GO:0071949">
    <property type="term" value="F:FAD binding"/>
    <property type="evidence" value="ECO:0007669"/>
    <property type="project" value="InterPro"/>
</dbReference>
<dbReference type="InParanoid" id="W3X236"/>
<keyword evidence="8" id="KW-1185">Reference proteome</keyword>
<dbReference type="PANTHER" id="PTHR43476">
    <property type="entry name" value="3-(3-HYDROXY-PHENYL)PROPIONATE/3-HYDROXYCINNAMIC ACID HYDROXYLASE"/>
    <property type="match status" value="1"/>
</dbReference>
<keyword evidence="5" id="KW-0520">NAD</keyword>
<dbReference type="EMBL" id="KI912113">
    <property type="protein sequence ID" value="ETS80079.1"/>
    <property type="molecule type" value="Genomic_DNA"/>
</dbReference>
<evidence type="ECO:0000256" key="1">
    <source>
        <dbReference type="ARBA" id="ARBA00005179"/>
    </source>
</evidence>
<dbReference type="OrthoDB" id="10016252at2759"/>
<keyword evidence="2" id="KW-0285">Flavoprotein</keyword>
<dbReference type="RefSeq" id="XP_007834380.1">
    <property type="nucleotide sequence ID" value="XM_007836189.1"/>
</dbReference>
<name>W3X236_PESFW</name>
<proteinExistence type="predicted"/>
<accession>W3X236</accession>
<dbReference type="OMA" id="WFMAARI"/>
<evidence type="ECO:0000259" key="6">
    <source>
        <dbReference type="Pfam" id="PF01494"/>
    </source>
</evidence>
<dbReference type="PRINTS" id="PR00420">
    <property type="entry name" value="RNGMNOXGNASE"/>
</dbReference>
<evidence type="ECO:0000256" key="2">
    <source>
        <dbReference type="ARBA" id="ARBA00022630"/>
    </source>
</evidence>
<dbReference type="InterPro" id="IPR036188">
    <property type="entry name" value="FAD/NAD-bd_sf"/>
</dbReference>
<dbReference type="Gene3D" id="3.50.50.60">
    <property type="entry name" value="FAD/NAD(P)-binding domain"/>
    <property type="match status" value="1"/>
</dbReference>
<gene>
    <name evidence="7" type="ORF">PFICI_07608</name>
</gene>
<dbReference type="Gene3D" id="3.30.70.2450">
    <property type="match status" value="1"/>
</dbReference>
<protein>
    <recommendedName>
        <fullName evidence="6">FAD-binding domain-containing protein</fullName>
    </recommendedName>
</protein>